<dbReference type="AlphaFoldDB" id="T1K1W9"/>
<evidence type="ECO:0000256" key="1">
    <source>
        <dbReference type="SAM" id="MobiDB-lite"/>
    </source>
</evidence>
<feature type="region of interest" description="Disordered" evidence="1">
    <location>
        <begin position="93"/>
        <end position="190"/>
    </location>
</feature>
<name>T1K1W9_TETUR</name>
<sequence>MKTLNKINRRQPIPPVPSFQSVDISRISSMPTSGFNERKTRTKSRFATLMCLFAKGPGKGKSKSNLPVPVQFSKFSLGSSTGFNINSARITVEPESESLRNNPTELKISRVPLTGPPKAKVKFLKEKSQPQKPTKSKLKPKVTTKSGFNMQKVKTISPKKVDPPKLVTKSNKSQRKLVKPKVEAKKSKAK</sequence>
<dbReference type="HOGENOM" id="CLU_848164_0_0_1"/>
<dbReference type="EnsemblMetazoa" id="tetur04g02930.1">
    <property type="protein sequence ID" value="tetur04g02930.1"/>
    <property type="gene ID" value="tetur04g02930"/>
</dbReference>
<accession>T1K1W9</accession>
<evidence type="ECO:0000313" key="3">
    <source>
        <dbReference type="Proteomes" id="UP000015104"/>
    </source>
</evidence>
<feature type="region of interest" description="Disordered" evidence="1">
    <location>
        <begin position="1"/>
        <end position="41"/>
    </location>
</feature>
<organism evidence="2 3">
    <name type="scientific">Tetranychus urticae</name>
    <name type="common">Two-spotted spider mite</name>
    <dbReference type="NCBI Taxonomy" id="32264"/>
    <lineage>
        <taxon>Eukaryota</taxon>
        <taxon>Metazoa</taxon>
        <taxon>Ecdysozoa</taxon>
        <taxon>Arthropoda</taxon>
        <taxon>Chelicerata</taxon>
        <taxon>Arachnida</taxon>
        <taxon>Acari</taxon>
        <taxon>Acariformes</taxon>
        <taxon>Trombidiformes</taxon>
        <taxon>Prostigmata</taxon>
        <taxon>Eleutherengona</taxon>
        <taxon>Raphignathae</taxon>
        <taxon>Tetranychoidea</taxon>
        <taxon>Tetranychidae</taxon>
        <taxon>Tetranychus</taxon>
    </lineage>
</organism>
<proteinExistence type="predicted"/>
<dbReference type="EMBL" id="CAEY01001357">
    <property type="status" value="NOT_ANNOTATED_CDS"/>
    <property type="molecule type" value="Genomic_DNA"/>
</dbReference>
<dbReference type="Proteomes" id="UP000015104">
    <property type="component" value="Unassembled WGS sequence"/>
</dbReference>
<keyword evidence="3" id="KW-1185">Reference proteome</keyword>
<reference evidence="3" key="1">
    <citation type="submission" date="2011-08" db="EMBL/GenBank/DDBJ databases">
        <authorList>
            <person name="Rombauts S."/>
        </authorList>
    </citation>
    <scope>NUCLEOTIDE SEQUENCE</scope>
    <source>
        <strain evidence="3">London</strain>
    </source>
</reference>
<feature type="compositionally biased region" description="Polar residues" evidence="1">
    <location>
        <begin position="143"/>
        <end position="154"/>
    </location>
</feature>
<feature type="compositionally biased region" description="Polar residues" evidence="1">
    <location>
        <begin position="18"/>
        <end position="35"/>
    </location>
</feature>
<feature type="compositionally biased region" description="Basic and acidic residues" evidence="1">
    <location>
        <begin position="180"/>
        <end position="190"/>
    </location>
</feature>
<evidence type="ECO:0000313" key="2">
    <source>
        <dbReference type="EnsemblMetazoa" id="tetur04g02930.1"/>
    </source>
</evidence>
<protein>
    <submittedName>
        <fullName evidence="2">Uncharacterized protein</fullName>
    </submittedName>
</protein>
<reference evidence="2" key="2">
    <citation type="submission" date="2015-06" db="UniProtKB">
        <authorList>
            <consortium name="EnsemblMetazoa"/>
        </authorList>
    </citation>
    <scope>IDENTIFICATION</scope>
</reference>